<gene>
    <name evidence="6" type="ORF">RJ641_001898</name>
</gene>
<protein>
    <submittedName>
        <fullName evidence="6">Non-hem dioxygenase N-terminal domain</fullName>
    </submittedName>
</protein>
<dbReference type="AlphaFoldDB" id="A0AAN8VEY5"/>
<dbReference type="Gene3D" id="2.60.120.330">
    <property type="entry name" value="B-lactam Antibiotic, Isopenicillin N Synthase, Chain"/>
    <property type="match status" value="1"/>
</dbReference>
<accession>A0AAN8VEY5</accession>
<dbReference type="EMBL" id="JBAMMX010000010">
    <property type="protein sequence ID" value="KAK6932274.1"/>
    <property type="molecule type" value="Genomic_DNA"/>
</dbReference>
<dbReference type="GO" id="GO:0051213">
    <property type="term" value="F:dioxygenase activity"/>
    <property type="evidence" value="ECO:0007669"/>
    <property type="project" value="UniProtKB-KW"/>
</dbReference>
<dbReference type="PANTHER" id="PTHR47991">
    <property type="entry name" value="OXOGLUTARATE/IRON-DEPENDENT DIOXYGENASE"/>
    <property type="match status" value="1"/>
</dbReference>
<dbReference type="Proteomes" id="UP001370490">
    <property type="component" value="Unassembled WGS sequence"/>
</dbReference>
<keyword evidence="2 4" id="KW-0479">Metal-binding</keyword>
<dbReference type="Pfam" id="PF03171">
    <property type="entry name" value="2OG-FeII_Oxy"/>
    <property type="match status" value="1"/>
</dbReference>
<evidence type="ECO:0000256" key="2">
    <source>
        <dbReference type="ARBA" id="ARBA00022723"/>
    </source>
</evidence>
<evidence type="ECO:0000313" key="6">
    <source>
        <dbReference type="EMBL" id="KAK6932274.1"/>
    </source>
</evidence>
<reference evidence="6 7" key="1">
    <citation type="submission" date="2023-12" db="EMBL/GenBank/DDBJ databases">
        <title>A high-quality genome assembly for Dillenia turbinata (Dilleniales).</title>
        <authorList>
            <person name="Chanderbali A."/>
        </authorList>
    </citation>
    <scope>NUCLEOTIDE SEQUENCE [LARGE SCALE GENOMIC DNA]</scope>
    <source>
        <strain evidence="6">LSX21</strain>
        <tissue evidence="6">Leaf</tissue>
    </source>
</reference>
<comment type="similarity">
    <text evidence="1 4">Belongs to the iron/ascorbate-dependent oxidoreductase family.</text>
</comment>
<evidence type="ECO:0000256" key="1">
    <source>
        <dbReference type="ARBA" id="ARBA00008056"/>
    </source>
</evidence>
<evidence type="ECO:0000259" key="5">
    <source>
        <dbReference type="PROSITE" id="PS51471"/>
    </source>
</evidence>
<dbReference type="InterPro" id="IPR005123">
    <property type="entry name" value="Oxoglu/Fe-dep_dioxygenase_dom"/>
</dbReference>
<dbReference type="Pfam" id="PF14226">
    <property type="entry name" value="DIOX_N"/>
    <property type="match status" value="1"/>
</dbReference>
<organism evidence="6 7">
    <name type="scientific">Dillenia turbinata</name>
    <dbReference type="NCBI Taxonomy" id="194707"/>
    <lineage>
        <taxon>Eukaryota</taxon>
        <taxon>Viridiplantae</taxon>
        <taxon>Streptophyta</taxon>
        <taxon>Embryophyta</taxon>
        <taxon>Tracheophyta</taxon>
        <taxon>Spermatophyta</taxon>
        <taxon>Magnoliopsida</taxon>
        <taxon>eudicotyledons</taxon>
        <taxon>Gunneridae</taxon>
        <taxon>Pentapetalae</taxon>
        <taxon>Dilleniales</taxon>
        <taxon>Dilleniaceae</taxon>
        <taxon>Dillenia</taxon>
    </lineage>
</organism>
<proteinExistence type="inferred from homology"/>
<dbReference type="InterPro" id="IPR027443">
    <property type="entry name" value="IPNS-like_sf"/>
</dbReference>
<dbReference type="InterPro" id="IPR026992">
    <property type="entry name" value="DIOX_N"/>
</dbReference>
<dbReference type="PROSITE" id="PS51471">
    <property type="entry name" value="FE2OG_OXY"/>
    <property type="match status" value="1"/>
</dbReference>
<keyword evidence="6" id="KW-0223">Dioxygenase</keyword>
<comment type="caution">
    <text evidence="6">The sequence shown here is derived from an EMBL/GenBank/DDBJ whole genome shotgun (WGS) entry which is preliminary data.</text>
</comment>
<dbReference type="SUPFAM" id="SSF51197">
    <property type="entry name" value="Clavaminate synthase-like"/>
    <property type="match status" value="1"/>
</dbReference>
<dbReference type="GO" id="GO:0046872">
    <property type="term" value="F:metal ion binding"/>
    <property type="evidence" value="ECO:0007669"/>
    <property type="project" value="UniProtKB-KW"/>
</dbReference>
<name>A0AAN8VEY5_9MAGN</name>
<evidence type="ECO:0000256" key="4">
    <source>
        <dbReference type="RuleBase" id="RU003682"/>
    </source>
</evidence>
<evidence type="ECO:0000313" key="7">
    <source>
        <dbReference type="Proteomes" id="UP001370490"/>
    </source>
</evidence>
<keyword evidence="3 4" id="KW-0408">Iron</keyword>
<evidence type="ECO:0000256" key="3">
    <source>
        <dbReference type="ARBA" id="ARBA00023004"/>
    </source>
</evidence>
<keyword evidence="4" id="KW-0560">Oxidoreductase</keyword>
<feature type="domain" description="Fe2OG dioxygenase" evidence="5">
    <location>
        <begin position="207"/>
        <end position="296"/>
    </location>
</feature>
<dbReference type="InterPro" id="IPR044861">
    <property type="entry name" value="IPNS-like_FE2OG_OXY"/>
</dbReference>
<sequence>MMATTHEAISVAPSVPVLSLQELVKESLSQVPDRYVCLNQDPLTLFDEMPAVPVIDLKKLAAEDITSSELEKLHSSCKEWGLFQLVNHGVSSSMIEKLKAEIAEFFKLPLEEKAQYQRKEGEAEGYGPIRYLSDDQKLDWVDRLYFMSNPLHVRKPHLMPNFPPSLRDTMELYLAEVQKLSMKILGSMAEALKLKDKKEIEEIFDDGLQSVRINYYPPCPQPEKVIGCGSHSDASGITILTQVNQVEGLQFKKDGTWLPVNPHPDSFLVIIGDALEHRVTVNSDTERISIAVFFNPKLEANIGPATTLVNPQIPPLFKTVTMKQYIKEFFSRKLDGKTFLETMKINYKASNGDCHM</sequence>
<dbReference type="FunFam" id="2.60.120.330:FF:000079">
    <property type="entry name" value="Protein SRG1"/>
    <property type="match status" value="1"/>
</dbReference>
<keyword evidence="7" id="KW-1185">Reference proteome</keyword>
<dbReference type="InterPro" id="IPR050295">
    <property type="entry name" value="Plant_2OG-oxidoreductases"/>
</dbReference>